<evidence type="ECO:0000259" key="1">
    <source>
        <dbReference type="Pfam" id="PF00126"/>
    </source>
</evidence>
<protein>
    <submittedName>
        <fullName evidence="3">LysR family transcriptional regulator</fullName>
    </submittedName>
</protein>
<dbReference type="InterPro" id="IPR024370">
    <property type="entry name" value="PBP_domain"/>
</dbReference>
<reference evidence="4" key="1">
    <citation type="journal article" date="2014" name="Int. J. Syst. Evol. Microbiol.">
        <title>Complete genome of a new Firmicutes species belonging to the dominant human colonic microbiota ('Ruminococcus bicirculans') reveals two chromosomes and a selective capacity to utilize plant glucans.</title>
        <authorList>
            <consortium name="NISC Comparative Sequencing Program"/>
            <person name="Wegmann U."/>
            <person name="Louis P."/>
            <person name="Goesmann A."/>
            <person name="Henrissat B."/>
            <person name="Duncan S.H."/>
            <person name="Flint H.J."/>
        </authorList>
    </citation>
    <scope>NUCLEOTIDE SEQUENCE</scope>
    <source>
        <strain evidence="4">NBRC 107715</strain>
    </source>
</reference>
<dbReference type="SUPFAM" id="SSF46785">
    <property type="entry name" value="Winged helix' DNA-binding domain"/>
    <property type="match status" value="1"/>
</dbReference>
<dbReference type="Pfam" id="PF12727">
    <property type="entry name" value="PBP_like"/>
    <property type="match status" value="1"/>
</dbReference>
<dbReference type="Pfam" id="PF00126">
    <property type="entry name" value="HTH_1"/>
    <property type="match status" value="1"/>
</dbReference>
<dbReference type="InterPro" id="IPR036390">
    <property type="entry name" value="WH_DNA-bd_sf"/>
</dbReference>
<evidence type="ECO:0000313" key="6">
    <source>
        <dbReference type="Proteomes" id="UP001156856"/>
    </source>
</evidence>
<dbReference type="AlphaFoldDB" id="A0A512J1S5"/>
<feature type="domain" description="PBP" evidence="2">
    <location>
        <begin position="149"/>
        <end position="320"/>
    </location>
</feature>
<dbReference type="EMBL" id="BJZU01000030">
    <property type="protein sequence ID" value="GEP03916.1"/>
    <property type="molecule type" value="Genomic_DNA"/>
</dbReference>
<feature type="domain" description="HTH lysR-type" evidence="1">
    <location>
        <begin position="30"/>
        <end position="88"/>
    </location>
</feature>
<dbReference type="PANTHER" id="PTHR38431:SF1">
    <property type="entry name" value="BLL2305 PROTEIN"/>
    <property type="match status" value="1"/>
</dbReference>
<dbReference type="EMBL" id="BSPK01000067">
    <property type="protein sequence ID" value="GLS65225.1"/>
    <property type="molecule type" value="Genomic_DNA"/>
</dbReference>
<proteinExistence type="predicted"/>
<evidence type="ECO:0000259" key="2">
    <source>
        <dbReference type="Pfam" id="PF12727"/>
    </source>
</evidence>
<dbReference type="RefSeq" id="WP_147025581.1">
    <property type="nucleotide sequence ID" value="NZ_BJZU01000030.1"/>
</dbReference>
<dbReference type="GO" id="GO:0003700">
    <property type="term" value="F:DNA-binding transcription factor activity"/>
    <property type="evidence" value="ECO:0007669"/>
    <property type="project" value="InterPro"/>
</dbReference>
<dbReference type="SUPFAM" id="SSF53850">
    <property type="entry name" value="Periplasmic binding protein-like II"/>
    <property type="match status" value="1"/>
</dbReference>
<reference evidence="6" key="2">
    <citation type="journal article" date="2019" name="Int. J. Syst. Evol. Microbiol.">
        <title>The Global Catalogue of Microorganisms (GCM) 10K type strain sequencing project: providing services to taxonomists for standard genome sequencing and annotation.</title>
        <authorList>
            <consortium name="The Broad Institute Genomics Platform"/>
            <consortium name="The Broad Institute Genome Sequencing Center for Infectious Disease"/>
            <person name="Wu L."/>
            <person name="Ma J."/>
        </authorList>
    </citation>
    <scope>NUCLEOTIDE SEQUENCE [LARGE SCALE GENOMIC DNA]</scope>
    <source>
        <strain evidence="6">NBRC 107715</strain>
    </source>
</reference>
<dbReference type="InterPro" id="IPR036388">
    <property type="entry name" value="WH-like_DNA-bd_sf"/>
</dbReference>
<dbReference type="Gene3D" id="3.40.190.10">
    <property type="entry name" value="Periplasmic binding protein-like II"/>
    <property type="match status" value="1"/>
</dbReference>
<gene>
    <name evidence="4" type="ORF">GCM10007888_36070</name>
    <name evidence="3" type="ORF">MOX02_19540</name>
</gene>
<reference evidence="4" key="4">
    <citation type="submission" date="2023-01" db="EMBL/GenBank/DDBJ databases">
        <title>Draft genome sequence of Methylobacterium oxalidis strain NBRC 107715.</title>
        <authorList>
            <person name="Sun Q."/>
            <person name="Mori K."/>
        </authorList>
    </citation>
    <scope>NUCLEOTIDE SEQUENCE</scope>
    <source>
        <strain evidence="4">NBRC 107715</strain>
    </source>
</reference>
<dbReference type="Gene3D" id="1.10.10.10">
    <property type="entry name" value="Winged helix-like DNA-binding domain superfamily/Winged helix DNA-binding domain"/>
    <property type="match status" value="1"/>
</dbReference>
<dbReference type="PANTHER" id="PTHR38431">
    <property type="entry name" value="BLL2305 PROTEIN"/>
    <property type="match status" value="1"/>
</dbReference>
<sequence>MTEPARTEIAVELGLGGVIRLGSRRVAVADALALLAAIERTGSVQGVATALDLSYRAAWDRLRSLEAAIGQQLVRKTRGHGTALTPVGHGLARALSDAAAGLAAPLAREARAVETRLASLIDGAPRPLAIAASHDLVLMDALAALGDCDVAVVGSREAVQHLLDGRADVAGFHCGSRTVAEAGAPFADLVDNPGLRVQPLFAREQGLLLAPGNPLGIRSFGDLAGGRVRYVNRQRGSGTRVWFDQMLAEQGLAPAAIAGYGVEEFTHQAVAAVIATGAADAGLGARSAAERFGLDFLSIGWETYHLAASAALPEERLERIVAAVAARAWRSAGYRSPEAP</sequence>
<dbReference type="Proteomes" id="UP000321960">
    <property type="component" value="Unassembled WGS sequence"/>
</dbReference>
<accession>A0A512J1S5</accession>
<name>A0A512J1S5_9HYPH</name>
<dbReference type="OrthoDB" id="9800709at2"/>
<reference evidence="3 5" key="3">
    <citation type="submission" date="2019-07" db="EMBL/GenBank/DDBJ databases">
        <title>Whole genome shotgun sequence of Methylobacterium oxalidis NBRC 107715.</title>
        <authorList>
            <person name="Hosoyama A."/>
            <person name="Uohara A."/>
            <person name="Ohji S."/>
            <person name="Ichikawa N."/>
        </authorList>
    </citation>
    <scope>NUCLEOTIDE SEQUENCE [LARGE SCALE GENOMIC DNA]</scope>
    <source>
        <strain evidence="3 5">NBRC 107715</strain>
    </source>
</reference>
<comment type="caution">
    <text evidence="3">The sequence shown here is derived from an EMBL/GenBank/DDBJ whole genome shotgun (WGS) entry which is preliminary data.</text>
</comment>
<dbReference type="InterPro" id="IPR000847">
    <property type="entry name" value="LysR_HTH_N"/>
</dbReference>
<evidence type="ECO:0000313" key="4">
    <source>
        <dbReference type="EMBL" id="GLS65225.1"/>
    </source>
</evidence>
<dbReference type="Proteomes" id="UP001156856">
    <property type="component" value="Unassembled WGS sequence"/>
</dbReference>
<evidence type="ECO:0000313" key="5">
    <source>
        <dbReference type="Proteomes" id="UP000321960"/>
    </source>
</evidence>
<evidence type="ECO:0000313" key="3">
    <source>
        <dbReference type="EMBL" id="GEP03916.1"/>
    </source>
</evidence>
<organism evidence="3 5">
    <name type="scientific">Methylobacterium oxalidis</name>
    <dbReference type="NCBI Taxonomy" id="944322"/>
    <lineage>
        <taxon>Bacteria</taxon>
        <taxon>Pseudomonadati</taxon>
        <taxon>Pseudomonadota</taxon>
        <taxon>Alphaproteobacteria</taxon>
        <taxon>Hyphomicrobiales</taxon>
        <taxon>Methylobacteriaceae</taxon>
        <taxon>Methylobacterium</taxon>
    </lineage>
</organism>
<keyword evidence="6" id="KW-1185">Reference proteome</keyword>